<evidence type="ECO:0000256" key="1">
    <source>
        <dbReference type="PROSITE-ProRule" id="PRU00409"/>
    </source>
</evidence>
<organism evidence="4 5">
    <name type="scientific">Stella humosa</name>
    <dbReference type="NCBI Taxonomy" id="94"/>
    <lineage>
        <taxon>Bacteria</taxon>
        <taxon>Pseudomonadati</taxon>
        <taxon>Pseudomonadota</taxon>
        <taxon>Alphaproteobacteria</taxon>
        <taxon>Rhodospirillales</taxon>
        <taxon>Stellaceae</taxon>
        <taxon>Stella</taxon>
    </lineage>
</organism>
<dbReference type="Gene3D" id="3.30.1490.20">
    <property type="entry name" value="ATP-grasp fold, A domain"/>
    <property type="match status" value="1"/>
</dbReference>
<evidence type="ECO:0000256" key="2">
    <source>
        <dbReference type="SAM" id="MobiDB-lite"/>
    </source>
</evidence>
<keyword evidence="1" id="KW-0547">Nucleotide-binding</keyword>
<sequence>MTAGRMPLDLTSLEPHGEGRGVPTGREDDGGNAGAGAAGPLTVIGHLSVAAGNSLGRRPALAVTIETAPDAACDHQVVGALLSTLGSDLEDEFRMARVTGSPAPLPRAFAGIMVALLAQGSDLAARVHALPPAGRPRWLVLIENGVALRAEAVLGLAVELLRCAIAGQVADQPVERWLEAHCGTASDRFGRLERAATVRAVEARGHVWRGGPRGPVGVIGEGRRAVRLRHTVTMRTMYPGAILGERKDRTVQRLARAGLPVARQVRVADAAAARAAAAEIGFPVVVKPLDRSNARGVTIGLTTPEDVSAAYAAASAYSPDIAVEAQLPGLAYRLLTIDGRFVAAVVSTPGRLVGDGRRSLRELVDEANRIPRRQRPRPIQRPIAWTPEIIEHLARHGLEPDGVPAAGSVVSLHWSEQGRHGGSILGVDGPIHPDNRMAACQAADLVGIDVCGIDMVLPDIARSWRETGGGICEVNRSPGLRYHMVADGAETPVLGRYLDHLLDCPCPCPFGPSGADGPGGPRTIPILVFVGGGEMEAPALAAAARLERHGLAPGLATASRYMAAGLPLVDPGRNQAGRVRRLVDDPAIGAVVVVVEPAALLAQGFGHERADLAILADRPGALAERAAAVLAGIGAARASLAMAADGIVIDRIAVAHQGGNHGDVRWTDGGY</sequence>
<dbReference type="EMBL" id="RJKX01000013">
    <property type="protein sequence ID" value="ROQ00125.1"/>
    <property type="molecule type" value="Genomic_DNA"/>
</dbReference>
<feature type="region of interest" description="Disordered" evidence="2">
    <location>
        <begin position="1"/>
        <end position="37"/>
    </location>
</feature>
<keyword evidence="1" id="KW-0067">ATP-binding</keyword>
<dbReference type="GO" id="GO:0005524">
    <property type="term" value="F:ATP binding"/>
    <property type="evidence" value="ECO:0007669"/>
    <property type="project" value="UniProtKB-UniRule"/>
</dbReference>
<dbReference type="GO" id="GO:0005737">
    <property type="term" value="C:cytoplasm"/>
    <property type="evidence" value="ECO:0007669"/>
    <property type="project" value="TreeGrafter"/>
</dbReference>
<reference evidence="4 5" key="1">
    <citation type="submission" date="2018-11" db="EMBL/GenBank/DDBJ databases">
        <title>Genomic Encyclopedia of Type Strains, Phase IV (KMG-IV): sequencing the most valuable type-strain genomes for metagenomic binning, comparative biology and taxonomic classification.</title>
        <authorList>
            <person name="Goeker M."/>
        </authorList>
    </citation>
    <scope>NUCLEOTIDE SEQUENCE [LARGE SCALE GENOMIC DNA]</scope>
    <source>
        <strain evidence="4 5">DSM 5900</strain>
    </source>
</reference>
<feature type="compositionally biased region" description="Basic and acidic residues" evidence="2">
    <location>
        <begin position="15"/>
        <end position="29"/>
    </location>
</feature>
<feature type="domain" description="ATP-grasp" evidence="3">
    <location>
        <begin position="251"/>
        <end position="502"/>
    </location>
</feature>
<dbReference type="Proteomes" id="UP000278222">
    <property type="component" value="Unassembled WGS sequence"/>
</dbReference>
<dbReference type="InterPro" id="IPR011761">
    <property type="entry name" value="ATP-grasp"/>
</dbReference>
<dbReference type="GO" id="GO:0009432">
    <property type="term" value="P:SOS response"/>
    <property type="evidence" value="ECO:0007669"/>
    <property type="project" value="TreeGrafter"/>
</dbReference>
<evidence type="ECO:0000259" key="3">
    <source>
        <dbReference type="PROSITE" id="PS50975"/>
    </source>
</evidence>
<dbReference type="PROSITE" id="PS50975">
    <property type="entry name" value="ATP_GRASP"/>
    <property type="match status" value="1"/>
</dbReference>
<protein>
    <submittedName>
        <fullName evidence="4">D-alanine-D-alanine ligase-like ATP-grasp enzyme</fullName>
    </submittedName>
</protein>
<dbReference type="PANTHER" id="PTHR21621">
    <property type="entry name" value="RIBOSOMAL PROTEIN S6 MODIFICATION PROTEIN"/>
    <property type="match status" value="1"/>
</dbReference>
<accession>A0A3N1MAN8</accession>
<name>A0A3N1MAN8_9PROT</name>
<gene>
    <name evidence="4" type="ORF">EDC65_1921</name>
</gene>
<keyword evidence="4" id="KW-0436">Ligase</keyword>
<dbReference type="Pfam" id="PF13549">
    <property type="entry name" value="ATP-grasp_5"/>
    <property type="match status" value="1"/>
</dbReference>
<dbReference type="SUPFAM" id="SSF56059">
    <property type="entry name" value="Glutathione synthetase ATP-binding domain-like"/>
    <property type="match status" value="1"/>
</dbReference>
<dbReference type="GO" id="GO:0046872">
    <property type="term" value="F:metal ion binding"/>
    <property type="evidence" value="ECO:0007669"/>
    <property type="project" value="InterPro"/>
</dbReference>
<keyword evidence="5" id="KW-1185">Reference proteome</keyword>
<dbReference type="AlphaFoldDB" id="A0A3N1MAN8"/>
<proteinExistence type="predicted"/>
<evidence type="ECO:0000313" key="4">
    <source>
        <dbReference type="EMBL" id="ROQ00125.1"/>
    </source>
</evidence>
<dbReference type="PANTHER" id="PTHR21621:SF0">
    <property type="entry name" value="BETA-CITRYLGLUTAMATE SYNTHASE B-RELATED"/>
    <property type="match status" value="1"/>
</dbReference>
<dbReference type="InterPro" id="IPR013815">
    <property type="entry name" value="ATP_grasp_subdomain_1"/>
</dbReference>
<comment type="caution">
    <text evidence="4">The sequence shown here is derived from an EMBL/GenBank/DDBJ whole genome shotgun (WGS) entry which is preliminary data.</text>
</comment>
<evidence type="ECO:0000313" key="5">
    <source>
        <dbReference type="Proteomes" id="UP000278222"/>
    </source>
</evidence>
<dbReference type="GO" id="GO:0018169">
    <property type="term" value="F:ribosomal S6-glutamic acid ligase activity"/>
    <property type="evidence" value="ECO:0007669"/>
    <property type="project" value="TreeGrafter"/>
</dbReference>
<dbReference type="Gene3D" id="3.30.470.20">
    <property type="entry name" value="ATP-grasp fold, B domain"/>
    <property type="match status" value="1"/>
</dbReference>